<dbReference type="AlphaFoldDB" id="A0A099NVK4"/>
<evidence type="ECO:0000256" key="2">
    <source>
        <dbReference type="PIRSR" id="PIRSR605511-1"/>
    </source>
</evidence>
<feature type="binding site" evidence="3">
    <location>
        <position position="122"/>
    </location>
    <ligand>
        <name>substrate</name>
    </ligand>
</feature>
<dbReference type="PRINTS" id="PR01790">
    <property type="entry name" value="SMP30FAMILY"/>
</dbReference>
<keyword evidence="3" id="KW-0479">Metal-binding</keyword>
<dbReference type="GO" id="GO:0004341">
    <property type="term" value="F:gluconolactonase activity"/>
    <property type="evidence" value="ECO:0007669"/>
    <property type="project" value="TreeGrafter"/>
</dbReference>
<dbReference type="VEuPathDB" id="FungiDB:C5L36_0D00920"/>
<dbReference type="InterPro" id="IPR013658">
    <property type="entry name" value="SGL"/>
</dbReference>
<dbReference type="SUPFAM" id="SSF63829">
    <property type="entry name" value="Calcium-dependent phosphotriesterase"/>
    <property type="match status" value="1"/>
</dbReference>
<dbReference type="Pfam" id="PF08450">
    <property type="entry name" value="SGL"/>
    <property type="match status" value="1"/>
</dbReference>
<dbReference type="InterPro" id="IPR011042">
    <property type="entry name" value="6-blade_b-propeller_TolB-like"/>
</dbReference>
<organism evidence="5 6">
    <name type="scientific">Pichia kudriavzevii</name>
    <name type="common">Yeast</name>
    <name type="synonym">Issatchenkia orientalis</name>
    <dbReference type="NCBI Taxonomy" id="4909"/>
    <lineage>
        <taxon>Eukaryota</taxon>
        <taxon>Fungi</taxon>
        <taxon>Dikarya</taxon>
        <taxon>Ascomycota</taxon>
        <taxon>Saccharomycotina</taxon>
        <taxon>Pichiomycetes</taxon>
        <taxon>Pichiales</taxon>
        <taxon>Pichiaceae</taxon>
        <taxon>Pichia</taxon>
    </lineage>
</organism>
<dbReference type="PANTHER" id="PTHR10907">
    <property type="entry name" value="REGUCALCIN"/>
    <property type="match status" value="1"/>
</dbReference>
<feature type="binding site" evidence="3">
    <location>
        <position position="27"/>
    </location>
    <ligand>
        <name>a divalent metal cation</name>
        <dbReference type="ChEBI" id="CHEBI:60240"/>
    </ligand>
</feature>
<proteinExistence type="inferred from homology"/>
<dbReference type="GO" id="GO:0005509">
    <property type="term" value="F:calcium ion binding"/>
    <property type="evidence" value="ECO:0007669"/>
    <property type="project" value="TreeGrafter"/>
</dbReference>
<dbReference type="Proteomes" id="UP000029867">
    <property type="component" value="Unassembled WGS sequence"/>
</dbReference>
<evidence type="ECO:0000313" key="6">
    <source>
        <dbReference type="Proteomes" id="UP000029867"/>
    </source>
</evidence>
<dbReference type="InterPro" id="IPR005511">
    <property type="entry name" value="SMP-30"/>
</dbReference>
<protein>
    <recommendedName>
        <fullName evidence="4">SMP-30/Gluconolactonase/LRE-like region domain-containing protein</fullName>
    </recommendedName>
</protein>
<keyword evidence="3" id="KW-0862">Zinc</keyword>
<gene>
    <name evidence="5" type="ORF">JL09_g4893</name>
</gene>
<dbReference type="Gene3D" id="2.120.10.30">
    <property type="entry name" value="TolB, C-terminal domain"/>
    <property type="match status" value="1"/>
</dbReference>
<feature type="domain" description="SMP-30/Gluconolactonase/LRE-like region" evidence="4">
    <location>
        <begin position="27"/>
        <end position="276"/>
    </location>
</feature>
<feature type="active site" description="Proton donor/acceptor" evidence="2">
    <location>
        <position position="220"/>
    </location>
</feature>
<evidence type="ECO:0000256" key="1">
    <source>
        <dbReference type="ARBA" id="ARBA00008853"/>
    </source>
</evidence>
<accession>A0A099NVK4</accession>
<feature type="binding site" evidence="3">
    <location>
        <position position="171"/>
    </location>
    <ligand>
        <name>a divalent metal cation</name>
        <dbReference type="ChEBI" id="CHEBI:60240"/>
    </ligand>
</feature>
<name>A0A099NVK4_PICKU</name>
<dbReference type="PANTHER" id="PTHR10907:SF47">
    <property type="entry name" value="REGUCALCIN"/>
    <property type="match status" value="1"/>
</dbReference>
<dbReference type="EMBL" id="JQFK01000223">
    <property type="protein sequence ID" value="KGK35957.1"/>
    <property type="molecule type" value="Genomic_DNA"/>
</dbReference>
<comment type="cofactor">
    <cofactor evidence="3">
        <name>Zn(2+)</name>
        <dbReference type="ChEBI" id="CHEBI:29105"/>
    </cofactor>
    <text evidence="3">Binds 1 divalent metal cation per subunit.</text>
</comment>
<comment type="caution">
    <text evidence="5">The sequence shown here is derived from an EMBL/GenBank/DDBJ whole genome shotgun (WGS) entry which is preliminary data.</text>
</comment>
<evidence type="ECO:0000313" key="5">
    <source>
        <dbReference type="EMBL" id="KGK35957.1"/>
    </source>
</evidence>
<evidence type="ECO:0000259" key="4">
    <source>
        <dbReference type="Pfam" id="PF08450"/>
    </source>
</evidence>
<comment type="similarity">
    <text evidence="1">Belongs to the SMP-30/CGR1 family.</text>
</comment>
<dbReference type="HOGENOM" id="CLU_036110_3_0_1"/>
<reference evidence="6" key="1">
    <citation type="journal article" date="2014" name="Microb. Cell Fact.">
        <title>Exploiting Issatchenkia orientalis SD108 for succinic acid production.</title>
        <authorList>
            <person name="Xiao H."/>
            <person name="Shao Z."/>
            <person name="Jiang Y."/>
            <person name="Dole S."/>
            <person name="Zhao H."/>
        </authorList>
    </citation>
    <scope>NUCLEOTIDE SEQUENCE [LARGE SCALE GENOMIC DNA]</scope>
    <source>
        <strain evidence="6">SD108</strain>
    </source>
</reference>
<sequence length="310" mass="34083">MSVIESPNKQVFQVQDVYSGPHGQLLEGTTYDERTDTFFYIDVKAGTVYAVANSTGSTKAAEDKIKAYKVSNTIGFVGLTTDVNKIICAVDLGITLLDLTTGETEQIAAYPNGNVVNGGQLRSNDGGIDKDGTLWIGTMEGGLHRRFGSMYLLKQKGGVLTELWNECFIPNGINWDEKNGVMYWTESGEHTIYKYDYDASNNHVYLDSKTKYFVDEKDPDGSCLDKDGNLYVAIYGSNKVIRITRKGEIDMEWKFPSQNITCCIFGDKDLSSLYVSCGNGAAEGDLGAAIFKIDLSQLGIKGVPSHKFIL</sequence>
<feature type="binding site" evidence="3">
    <location>
        <position position="220"/>
    </location>
    <ligand>
        <name>a divalent metal cation</name>
        <dbReference type="ChEBI" id="CHEBI:60240"/>
    </ligand>
</feature>
<dbReference type="eggNOG" id="KOG4499">
    <property type="taxonomic scope" value="Eukaryota"/>
</dbReference>
<evidence type="ECO:0000256" key="3">
    <source>
        <dbReference type="PIRSR" id="PIRSR605511-2"/>
    </source>
</evidence>
<feature type="binding site" evidence="3">
    <location>
        <position position="124"/>
    </location>
    <ligand>
        <name>substrate</name>
    </ligand>
</feature>